<dbReference type="EMBL" id="KV454486">
    <property type="protein sequence ID" value="ODV59415.1"/>
    <property type="molecule type" value="Genomic_DNA"/>
</dbReference>
<gene>
    <name evidence="1" type="ORF">ASCRUDRAFT_77156</name>
</gene>
<proteinExistence type="predicted"/>
<protein>
    <submittedName>
        <fullName evidence="1">Uncharacterized protein</fullName>
    </submittedName>
</protein>
<dbReference type="InParanoid" id="A0A1D2VCQ8"/>
<organism evidence="1 2">
    <name type="scientific">Ascoidea rubescens DSM 1968</name>
    <dbReference type="NCBI Taxonomy" id="1344418"/>
    <lineage>
        <taxon>Eukaryota</taxon>
        <taxon>Fungi</taxon>
        <taxon>Dikarya</taxon>
        <taxon>Ascomycota</taxon>
        <taxon>Saccharomycotina</taxon>
        <taxon>Saccharomycetes</taxon>
        <taxon>Ascoideaceae</taxon>
        <taxon>Ascoidea</taxon>
    </lineage>
</organism>
<dbReference type="GeneID" id="30967377"/>
<reference evidence="2" key="1">
    <citation type="submission" date="2016-05" db="EMBL/GenBank/DDBJ databases">
        <title>Comparative genomics of biotechnologically important yeasts.</title>
        <authorList>
            <consortium name="DOE Joint Genome Institute"/>
            <person name="Riley R."/>
            <person name="Haridas S."/>
            <person name="Wolfe K.H."/>
            <person name="Lopes M.R."/>
            <person name="Hittinger C.T."/>
            <person name="Goker M."/>
            <person name="Salamov A."/>
            <person name="Wisecaver J."/>
            <person name="Long T.M."/>
            <person name="Aerts A.L."/>
            <person name="Barry K."/>
            <person name="Choi C."/>
            <person name="Clum A."/>
            <person name="Coughlan A.Y."/>
            <person name="Deshpande S."/>
            <person name="Douglass A.P."/>
            <person name="Hanson S.J."/>
            <person name="Klenk H.-P."/>
            <person name="Labutti K."/>
            <person name="Lapidus A."/>
            <person name="Lindquist E."/>
            <person name="Lipzen A."/>
            <person name="Meier-Kolthoff J.P."/>
            <person name="Ohm R.A."/>
            <person name="Otillar R.P."/>
            <person name="Pangilinan J."/>
            <person name="Peng Y."/>
            <person name="Rokas A."/>
            <person name="Rosa C.A."/>
            <person name="Scheuner C."/>
            <person name="Sibirny A.A."/>
            <person name="Slot J.C."/>
            <person name="Stielow J.B."/>
            <person name="Sun H."/>
            <person name="Kurtzman C.P."/>
            <person name="Blackwell M."/>
            <person name="Grigoriev I.V."/>
            <person name="Jeffries T.W."/>
        </authorList>
    </citation>
    <scope>NUCLEOTIDE SEQUENCE [LARGE SCALE GENOMIC DNA]</scope>
    <source>
        <strain evidence="2">DSM 1968</strain>
    </source>
</reference>
<dbReference type="Proteomes" id="UP000095038">
    <property type="component" value="Unassembled WGS sequence"/>
</dbReference>
<dbReference type="RefSeq" id="XP_020045722.1">
    <property type="nucleotide sequence ID" value="XM_020193741.1"/>
</dbReference>
<evidence type="ECO:0000313" key="1">
    <source>
        <dbReference type="EMBL" id="ODV59415.1"/>
    </source>
</evidence>
<accession>A0A1D2VCQ8</accession>
<evidence type="ECO:0000313" key="2">
    <source>
        <dbReference type="Proteomes" id="UP000095038"/>
    </source>
</evidence>
<name>A0A1D2VCQ8_9ASCO</name>
<keyword evidence="2" id="KW-1185">Reference proteome</keyword>
<sequence length="84" mass="9795">MNWEIRFHLDGQLDLVLTLWFPDIVISKVEKGCYAFPFALLQTHSDQSDSWRKLYRTICSQNKVNNGNCIPQVIVYPVITIQKP</sequence>
<dbReference type="AlphaFoldDB" id="A0A1D2VCQ8"/>